<feature type="transmembrane region" description="Helical" evidence="1">
    <location>
        <begin position="12"/>
        <end position="30"/>
    </location>
</feature>
<sequence length="71" mass="7099">MGKNESTTDRLIRAGIAVGAGVLAANVGKAKSPGRMALCIVSSVMGLTAAVGVCPIYSALGISTCDKCEDK</sequence>
<feature type="transmembrane region" description="Helical" evidence="1">
    <location>
        <begin position="37"/>
        <end position="60"/>
    </location>
</feature>
<name>A0AAF0YQL3_9CORY</name>
<dbReference type="RefSeq" id="WP_101677742.1">
    <property type="nucleotide sequence ID" value="NZ_CP136958.1"/>
</dbReference>
<reference evidence="3" key="1">
    <citation type="submission" date="2017-12" db="EMBL/GenBank/DDBJ databases">
        <authorList>
            <person name="Thomas-White K."/>
            <person name="Wolfe A.J."/>
        </authorList>
    </citation>
    <scope>NUCLEOTIDE SEQUENCE</scope>
    <source>
        <strain evidence="3">UMB0763</strain>
    </source>
</reference>
<reference evidence="3" key="2">
    <citation type="submission" date="2023-10" db="EMBL/GenBank/DDBJ databases">
        <authorList>
            <person name="Choi B."/>
        </authorList>
    </citation>
    <scope>NUCLEOTIDE SEQUENCE</scope>
    <source>
        <strain evidence="3">UMB0763</strain>
    </source>
</reference>
<evidence type="ECO:0000313" key="4">
    <source>
        <dbReference type="Proteomes" id="UP000234560"/>
    </source>
</evidence>
<dbReference type="Proteomes" id="UP000234560">
    <property type="component" value="Chromosome"/>
</dbReference>
<dbReference type="AlphaFoldDB" id="A0AAF0YQL3"/>
<dbReference type="InterPro" id="IPR021309">
    <property type="entry name" value="YgaP-like_TM"/>
</dbReference>
<dbReference type="Pfam" id="PF11127">
    <property type="entry name" value="YgaP-like_TM"/>
    <property type="match status" value="1"/>
</dbReference>
<keyword evidence="1" id="KW-0472">Membrane</keyword>
<protein>
    <submittedName>
        <fullName evidence="3">DUF2892 domain-containing protein</fullName>
    </submittedName>
</protein>
<feature type="domain" description="Inner membrane protein YgaP-like transmembrane" evidence="2">
    <location>
        <begin position="1"/>
        <end position="67"/>
    </location>
</feature>
<accession>A0AAF0YQL3</accession>
<organism evidence="3 4">
    <name type="scientific">Corynebacterium pyruviciproducens</name>
    <dbReference type="NCBI Taxonomy" id="598660"/>
    <lineage>
        <taxon>Bacteria</taxon>
        <taxon>Bacillati</taxon>
        <taxon>Actinomycetota</taxon>
        <taxon>Actinomycetes</taxon>
        <taxon>Mycobacteriales</taxon>
        <taxon>Corynebacteriaceae</taxon>
        <taxon>Corynebacterium</taxon>
    </lineage>
</organism>
<evidence type="ECO:0000259" key="2">
    <source>
        <dbReference type="Pfam" id="PF11127"/>
    </source>
</evidence>
<dbReference type="EMBL" id="CP136958">
    <property type="protein sequence ID" value="WOT01607.1"/>
    <property type="molecule type" value="Genomic_DNA"/>
</dbReference>
<gene>
    <name evidence="3" type="ORF">CYJ47_10075</name>
</gene>
<evidence type="ECO:0000256" key="1">
    <source>
        <dbReference type="SAM" id="Phobius"/>
    </source>
</evidence>
<keyword evidence="1" id="KW-1133">Transmembrane helix</keyword>
<dbReference type="KEGG" id="cpyr:CYJ47_10075"/>
<evidence type="ECO:0000313" key="3">
    <source>
        <dbReference type="EMBL" id="WOT01607.1"/>
    </source>
</evidence>
<keyword evidence="1" id="KW-0812">Transmembrane</keyword>
<proteinExistence type="predicted"/>